<evidence type="ECO:0000313" key="7">
    <source>
        <dbReference type="Proteomes" id="UP000078356"/>
    </source>
</evidence>
<evidence type="ECO:0000256" key="1">
    <source>
        <dbReference type="ARBA" id="ARBA00022741"/>
    </source>
</evidence>
<evidence type="ECO:0000313" key="6">
    <source>
        <dbReference type="EMBL" id="OAN31702.1"/>
    </source>
</evidence>
<reference evidence="6 7" key="1">
    <citation type="submission" date="2016-04" db="EMBL/GenBank/DDBJ databases">
        <title>Draft Genome Sequences of Staphylococcus capitis Strain H36, S. capitis Strain H65, S. cohnii Strain H62, S. hominis Strain H69, Mycobacterium iranicum Strain H39, Plantibacter sp. Strain H53, Pseudomonas oryzihabitans Strain H72, and Microbacterium sp. Strain H83, isolated from residential settings.</title>
        <authorList>
            <person name="Lymperopoulou D."/>
            <person name="Adams R.I."/>
            <person name="Lindow S."/>
            <person name="Coil D.A."/>
            <person name="Jospin G."/>
            <person name="Eisen J.A."/>
        </authorList>
    </citation>
    <scope>NUCLEOTIDE SEQUENCE [LARGE SCALE GENOMIC DNA]</scope>
    <source>
        <strain evidence="6 7">H72</strain>
    </source>
</reference>
<evidence type="ECO:0000256" key="2">
    <source>
        <dbReference type="ARBA" id="ARBA00022840"/>
    </source>
</evidence>
<dbReference type="GO" id="GO:0016887">
    <property type="term" value="F:ATP hydrolysis activity"/>
    <property type="evidence" value="ECO:0007669"/>
    <property type="project" value="InterPro"/>
</dbReference>
<dbReference type="RefSeq" id="WP_064306914.1">
    <property type="nucleotide sequence ID" value="NZ_LWCR01000003.1"/>
</dbReference>
<keyword evidence="2" id="KW-0067">ATP-binding</keyword>
<name>A0A178LN05_9PSED</name>
<protein>
    <recommendedName>
        <fullName evidence="4">Uncharacterized AAA domain-containing protein ycf46</fullName>
    </recommendedName>
</protein>
<evidence type="ECO:0000256" key="4">
    <source>
        <dbReference type="ARBA" id="ARBA00040480"/>
    </source>
</evidence>
<sequence>MSQENEVLERITAAFRCAFPVVALKTFEVARARAAVKRVAADLGRHYHEMPFKLVPDPGQIKQIAEGPDAKRGVVIFDPYFQDRQRSSSENLPALKGSLGALEKYGVSYVIAGREGLSEEFVYHIDLPPMTRSEVIAVIETAEQDVQRSLNGGRATGSGAEASIFTEEERGVVANHAMGLSHTQMRNVFILAANSRRNGKEYLSEIRREKHHILREVGLDVLEPVEIDTVGGLEPLKRFLRGRKVGWEKNLPLKGVLLAGVPGGGKTLMAKAAAGVFGTTLVRLDMNRFYSKYQGETEQRFRQALQTIEQIAPVTVLIDEIDKAFASGEADNEISRRLLGSFLYWLQERREQVFIVASANRVAALPPELMRAGRWDRCFFIDLPSADEREAILNIHLRIAQCEAEDLDLAVLVRTSDGYTGAEIEQAVTDARYLAAEHDAPVGQTLLLQALEDISPSSETRKADIDAIRRLGEDGFTRANTLDPIVEPYGGRALELG</sequence>
<dbReference type="InterPro" id="IPR052381">
    <property type="entry name" value="AAA_domain_protein"/>
</dbReference>
<dbReference type="EMBL" id="LWCR01000003">
    <property type="protein sequence ID" value="OAN31702.1"/>
    <property type="molecule type" value="Genomic_DNA"/>
</dbReference>
<comment type="caution">
    <text evidence="6">The sequence shown here is derived from an EMBL/GenBank/DDBJ whole genome shotgun (WGS) entry which is preliminary data.</text>
</comment>
<dbReference type="Proteomes" id="UP000078356">
    <property type="component" value="Unassembled WGS sequence"/>
</dbReference>
<evidence type="ECO:0000259" key="5">
    <source>
        <dbReference type="SMART" id="SM00382"/>
    </source>
</evidence>
<feature type="domain" description="AAA+ ATPase" evidence="5">
    <location>
        <begin position="252"/>
        <end position="385"/>
    </location>
</feature>
<dbReference type="PANTHER" id="PTHR42960:SF1">
    <property type="entry name" value="YCF46 PROTEIN"/>
    <property type="match status" value="1"/>
</dbReference>
<dbReference type="GO" id="GO:0005524">
    <property type="term" value="F:ATP binding"/>
    <property type="evidence" value="ECO:0007669"/>
    <property type="project" value="UniProtKB-KW"/>
</dbReference>
<organism evidence="6 7">
    <name type="scientific">Pseudomonas oryzihabitans</name>
    <dbReference type="NCBI Taxonomy" id="47885"/>
    <lineage>
        <taxon>Bacteria</taxon>
        <taxon>Pseudomonadati</taxon>
        <taxon>Pseudomonadota</taxon>
        <taxon>Gammaproteobacteria</taxon>
        <taxon>Pseudomonadales</taxon>
        <taxon>Pseudomonadaceae</taxon>
        <taxon>Pseudomonas</taxon>
    </lineage>
</organism>
<comment type="similarity">
    <text evidence="3">Belongs to the AAA ATPase family. Highly divergent.</text>
</comment>
<dbReference type="Gene3D" id="1.10.8.60">
    <property type="match status" value="1"/>
</dbReference>
<dbReference type="Pfam" id="PF00004">
    <property type="entry name" value="AAA"/>
    <property type="match status" value="1"/>
</dbReference>
<dbReference type="InterPro" id="IPR027417">
    <property type="entry name" value="P-loop_NTPase"/>
</dbReference>
<dbReference type="InterPro" id="IPR003593">
    <property type="entry name" value="AAA+_ATPase"/>
</dbReference>
<accession>A0A178LN05</accession>
<dbReference type="OrthoDB" id="9809379at2"/>
<gene>
    <name evidence="6" type="ORF">A4V15_11615</name>
</gene>
<dbReference type="PANTHER" id="PTHR42960">
    <property type="entry name" value="YCF46 PROTEIN"/>
    <property type="match status" value="1"/>
</dbReference>
<dbReference type="SUPFAM" id="SSF52540">
    <property type="entry name" value="P-loop containing nucleoside triphosphate hydrolases"/>
    <property type="match status" value="1"/>
</dbReference>
<dbReference type="SMART" id="SM00382">
    <property type="entry name" value="AAA"/>
    <property type="match status" value="1"/>
</dbReference>
<keyword evidence="1" id="KW-0547">Nucleotide-binding</keyword>
<dbReference type="AlphaFoldDB" id="A0A178LN05"/>
<evidence type="ECO:0000256" key="3">
    <source>
        <dbReference type="ARBA" id="ARBA00038088"/>
    </source>
</evidence>
<dbReference type="Gene3D" id="3.40.50.300">
    <property type="entry name" value="P-loop containing nucleotide triphosphate hydrolases"/>
    <property type="match status" value="1"/>
</dbReference>
<dbReference type="InterPro" id="IPR003959">
    <property type="entry name" value="ATPase_AAA_core"/>
</dbReference>
<proteinExistence type="inferred from homology"/>